<evidence type="ECO:0000256" key="4">
    <source>
        <dbReference type="ARBA" id="ARBA00022823"/>
    </source>
</evidence>
<comment type="caution">
    <text evidence="10">The sequence shown here is derived from an EMBL/GenBank/DDBJ whole genome shotgun (WGS) entry which is preliminary data.</text>
</comment>
<dbReference type="PROSITE" id="PS50968">
    <property type="entry name" value="BIOTINYL_LIPOYL"/>
    <property type="match status" value="1"/>
</dbReference>
<dbReference type="GO" id="GO:0031405">
    <property type="term" value="F:lipoic acid binding"/>
    <property type="evidence" value="ECO:0007669"/>
    <property type="project" value="TreeGrafter"/>
</dbReference>
<protein>
    <recommendedName>
        <fullName evidence="6">Dihydrolipoamide acetyltransferase component of pyruvate dehydrogenase complex</fullName>
        <ecNumber evidence="6">2.3.1.-</ecNumber>
    </recommendedName>
</protein>
<feature type="domain" description="Peripheral subunit-binding (PSBD)" evidence="9">
    <location>
        <begin position="183"/>
        <end position="220"/>
    </location>
</feature>
<dbReference type="Gene3D" id="2.40.50.100">
    <property type="match status" value="1"/>
</dbReference>
<dbReference type="PANTHER" id="PTHR43178">
    <property type="entry name" value="DIHYDROLIPOAMIDE ACETYLTRANSFERASE COMPONENT OF PYRUVATE DEHYDROGENASE COMPLEX"/>
    <property type="match status" value="1"/>
</dbReference>
<keyword evidence="4 6" id="KW-0450">Lipoyl</keyword>
<reference evidence="11" key="1">
    <citation type="submission" date="2016-10" db="EMBL/GenBank/DDBJ databases">
        <title>Frankia sp. NRRL B-16386 Genome sequencing.</title>
        <authorList>
            <person name="Ghodhbane-Gtari F."/>
            <person name="Swanson E."/>
            <person name="Gueddou A."/>
            <person name="Hezbri K."/>
            <person name="Ktari K."/>
            <person name="Nouioui I."/>
            <person name="Morris K."/>
            <person name="Simpson S."/>
            <person name="Abebe-Akele F."/>
            <person name="Thomas K."/>
            <person name="Gtari M."/>
            <person name="Tisa L.S."/>
        </authorList>
    </citation>
    <scope>NUCLEOTIDE SEQUENCE [LARGE SCALE GENOMIC DNA]</scope>
    <source>
        <strain evidence="11">NRRL B-16386</strain>
    </source>
</reference>
<evidence type="ECO:0000256" key="3">
    <source>
        <dbReference type="ARBA" id="ARBA00022679"/>
    </source>
</evidence>
<keyword evidence="3 6" id="KW-0808">Transferase</keyword>
<feature type="region of interest" description="Disordered" evidence="7">
    <location>
        <begin position="104"/>
        <end position="144"/>
    </location>
</feature>
<dbReference type="AlphaFoldDB" id="A0A1V2I8P7"/>
<keyword evidence="5 6" id="KW-0012">Acyltransferase</keyword>
<dbReference type="InterPro" id="IPR050743">
    <property type="entry name" value="2-oxoacid_DH_E2_comp"/>
</dbReference>
<dbReference type="InterPro" id="IPR011053">
    <property type="entry name" value="Single_hybrid_motif"/>
</dbReference>
<keyword evidence="11" id="KW-1185">Reference proteome</keyword>
<dbReference type="OrthoDB" id="9805770at2"/>
<feature type="compositionally biased region" description="Low complexity" evidence="7">
    <location>
        <begin position="122"/>
        <end position="138"/>
    </location>
</feature>
<accession>A0A1V2I8P7</accession>
<dbReference type="InterPro" id="IPR004167">
    <property type="entry name" value="PSBD"/>
</dbReference>
<evidence type="ECO:0000259" key="9">
    <source>
        <dbReference type="PROSITE" id="PS51826"/>
    </source>
</evidence>
<dbReference type="Gene3D" id="4.10.320.10">
    <property type="entry name" value="E3-binding domain"/>
    <property type="match status" value="1"/>
</dbReference>
<dbReference type="SUPFAM" id="SSF52777">
    <property type="entry name" value="CoA-dependent acyltransferases"/>
    <property type="match status" value="1"/>
</dbReference>
<dbReference type="GO" id="GO:0005737">
    <property type="term" value="C:cytoplasm"/>
    <property type="evidence" value="ECO:0007669"/>
    <property type="project" value="TreeGrafter"/>
</dbReference>
<feature type="domain" description="Lipoyl-binding" evidence="8">
    <location>
        <begin position="2"/>
        <end position="77"/>
    </location>
</feature>
<feature type="compositionally biased region" description="Basic and acidic residues" evidence="7">
    <location>
        <begin position="243"/>
        <end position="254"/>
    </location>
</feature>
<dbReference type="EMBL" id="MOMC01000047">
    <property type="protein sequence ID" value="ONH27147.1"/>
    <property type="molecule type" value="Genomic_DNA"/>
</dbReference>
<evidence type="ECO:0000256" key="6">
    <source>
        <dbReference type="RuleBase" id="RU003423"/>
    </source>
</evidence>
<dbReference type="SUPFAM" id="SSF51230">
    <property type="entry name" value="Single hybrid motif"/>
    <property type="match status" value="1"/>
</dbReference>
<evidence type="ECO:0000259" key="8">
    <source>
        <dbReference type="PROSITE" id="PS50968"/>
    </source>
</evidence>
<dbReference type="Proteomes" id="UP000188929">
    <property type="component" value="Unassembled WGS sequence"/>
</dbReference>
<dbReference type="InterPro" id="IPR023213">
    <property type="entry name" value="CAT-like_dom_sf"/>
</dbReference>
<feature type="region of interest" description="Disordered" evidence="7">
    <location>
        <begin position="224"/>
        <end position="254"/>
    </location>
</feature>
<dbReference type="EC" id="2.3.1.-" evidence="6"/>
<evidence type="ECO:0000256" key="7">
    <source>
        <dbReference type="SAM" id="MobiDB-lite"/>
    </source>
</evidence>
<comment type="cofactor">
    <cofactor evidence="1 6">
        <name>(R)-lipoate</name>
        <dbReference type="ChEBI" id="CHEBI:83088"/>
    </cofactor>
</comment>
<dbReference type="SUPFAM" id="SSF47005">
    <property type="entry name" value="Peripheral subunit-binding domain of 2-oxo acid dehydrogenase complex"/>
    <property type="match status" value="1"/>
</dbReference>
<dbReference type="PROSITE" id="PS00189">
    <property type="entry name" value="LIPOYL"/>
    <property type="match status" value="1"/>
</dbReference>
<evidence type="ECO:0000313" key="10">
    <source>
        <dbReference type="EMBL" id="ONH27147.1"/>
    </source>
</evidence>
<dbReference type="InterPro" id="IPR003016">
    <property type="entry name" value="2-oxoA_DH_lipoyl-BS"/>
</dbReference>
<organism evidence="10 11">
    <name type="scientific">Pseudofrankia asymbiotica</name>
    <dbReference type="NCBI Taxonomy" id="1834516"/>
    <lineage>
        <taxon>Bacteria</taxon>
        <taxon>Bacillati</taxon>
        <taxon>Actinomycetota</taxon>
        <taxon>Actinomycetes</taxon>
        <taxon>Frankiales</taxon>
        <taxon>Frankiaceae</taxon>
        <taxon>Pseudofrankia</taxon>
    </lineage>
</organism>
<dbReference type="GO" id="GO:0016407">
    <property type="term" value="F:acetyltransferase activity"/>
    <property type="evidence" value="ECO:0007669"/>
    <property type="project" value="TreeGrafter"/>
</dbReference>
<dbReference type="PROSITE" id="PS51826">
    <property type="entry name" value="PSBD"/>
    <property type="match status" value="1"/>
</dbReference>
<dbReference type="Gene3D" id="3.30.559.10">
    <property type="entry name" value="Chloramphenicol acetyltransferase-like domain"/>
    <property type="match status" value="1"/>
</dbReference>
<evidence type="ECO:0000256" key="5">
    <source>
        <dbReference type="ARBA" id="ARBA00023315"/>
    </source>
</evidence>
<dbReference type="InterPro" id="IPR036625">
    <property type="entry name" value="E3-bd_dom_sf"/>
</dbReference>
<evidence type="ECO:0000256" key="2">
    <source>
        <dbReference type="ARBA" id="ARBA00007317"/>
    </source>
</evidence>
<dbReference type="InterPro" id="IPR001078">
    <property type="entry name" value="2-oxoacid_DH_actylTfrase"/>
</dbReference>
<evidence type="ECO:0000256" key="1">
    <source>
        <dbReference type="ARBA" id="ARBA00001938"/>
    </source>
</evidence>
<dbReference type="Pfam" id="PF02817">
    <property type="entry name" value="E3_binding"/>
    <property type="match status" value="1"/>
</dbReference>
<dbReference type="PANTHER" id="PTHR43178:SF5">
    <property type="entry name" value="LIPOAMIDE ACYLTRANSFERASE COMPONENT OF BRANCHED-CHAIN ALPHA-KETO ACID DEHYDROGENASE COMPLEX, MITOCHONDRIAL"/>
    <property type="match status" value="1"/>
</dbReference>
<comment type="similarity">
    <text evidence="2 6">Belongs to the 2-oxoacid dehydrogenase family.</text>
</comment>
<dbReference type="RefSeq" id="WP_076819248.1">
    <property type="nucleotide sequence ID" value="NZ_MOMC01000047.1"/>
</dbReference>
<dbReference type="STRING" id="1834516.BL253_23035"/>
<proteinExistence type="inferred from homology"/>
<gene>
    <name evidence="10" type="ORF">BL253_23035</name>
</gene>
<dbReference type="InterPro" id="IPR000089">
    <property type="entry name" value="Biotin_lipoyl"/>
</dbReference>
<dbReference type="Pfam" id="PF00198">
    <property type="entry name" value="2-oxoacid_dh"/>
    <property type="match status" value="1"/>
</dbReference>
<dbReference type="CDD" id="cd06849">
    <property type="entry name" value="lipoyl_domain"/>
    <property type="match status" value="1"/>
</dbReference>
<dbReference type="Pfam" id="PF00364">
    <property type="entry name" value="Biotin_lipoyl"/>
    <property type="match status" value="1"/>
</dbReference>
<sequence>MYDQFHLPDLGEGLAEAEIVHWLVRPGQTVELNQPLVEVETAKAAVEIPSPFAGVVHALHCAEGDLVPVGSALLTVATAEAPAPAGIEPDDAPPALVVGHAPVEPAAGESPRRRPRRPLHQPPATVAAAAPGTTADQPPSWPVATSSAALSDLAPLVRARPAPALSTAPAANGSAAPARARVLATPPVRKLARDLGVDLAAVRPTGPAGTIARADVTAAARLGAPASRPGAGEAPPQRAGHGGAERPLARPGERIPVRGVARQMALAMERSAFTVPQATVHRTVDVTAMLALVARWRAENEAAARPGVALTAPAVPRVTALAFIARAVVAALAAHPLANARWLTSADGSSEIEVFATVNLGVAVASDRGLIVPIIPDAGRLSLPALAGELAELVSQARAGQTPPARMVGATITVSNVGVFGVDSAAGLVREGEAALVVLGAIRETPAVWEGQVQVRQVMTISVSFDHRILDGEAASRYLGEIAAALADPPRLLLLG</sequence>
<evidence type="ECO:0000313" key="11">
    <source>
        <dbReference type="Proteomes" id="UP000188929"/>
    </source>
</evidence>
<name>A0A1V2I8P7_9ACTN</name>